<dbReference type="HOGENOM" id="CLU_000445_89_6_9"/>
<feature type="transmembrane region" description="Helical" evidence="15">
    <location>
        <begin position="157"/>
        <end position="179"/>
    </location>
</feature>
<name>L0E9E2_THECK</name>
<feature type="domain" description="Histidine kinase" evidence="16">
    <location>
        <begin position="252"/>
        <end position="468"/>
    </location>
</feature>
<evidence type="ECO:0000256" key="10">
    <source>
        <dbReference type="ARBA" id="ARBA00022840"/>
    </source>
</evidence>
<evidence type="ECO:0000256" key="2">
    <source>
        <dbReference type="ARBA" id="ARBA00004651"/>
    </source>
</evidence>
<evidence type="ECO:0000256" key="11">
    <source>
        <dbReference type="ARBA" id="ARBA00022989"/>
    </source>
</evidence>
<dbReference type="GO" id="GO:0005886">
    <property type="term" value="C:plasma membrane"/>
    <property type="evidence" value="ECO:0007669"/>
    <property type="project" value="UniProtKB-SubCell"/>
</dbReference>
<evidence type="ECO:0000259" key="16">
    <source>
        <dbReference type="PROSITE" id="PS50109"/>
    </source>
</evidence>
<dbReference type="AlphaFoldDB" id="L0E9E2"/>
<feature type="transmembrane region" description="Helical" evidence="15">
    <location>
        <begin position="15"/>
        <end position="33"/>
    </location>
</feature>
<dbReference type="RefSeq" id="WP_015253671.1">
    <property type="nucleotide sequence ID" value="NC_019897.1"/>
</dbReference>
<dbReference type="InterPro" id="IPR003660">
    <property type="entry name" value="HAMP_dom"/>
</dbReference>
<evidence type="ECO:0000256" key="1">
    <source>
        <dbReference type="ARBA" id="ARBA00000085"/>
    </source>
</evidence>
<keyword evidence="13 15" id="KW-0472">Membrane</keyword>
<evidence type="ECO:0000256" key="3">
    <source>
        <dbReference type="ARBA" id="ARBA00012438"/>
    </source>
</evidence>
<keyword evidence="4" id="KW-1003">Cell membrane</keyword>
<evidence type="ECO:0000259" key="17">
    <source>
        <dbReference type="PROSITE" id="PS50885"/>
    </source>
</evidence>
<evidence type="ECO:0000256" key="14">
    <source>
        <dbReference type="SAM" id="Coils"/>
    </source>
</evidence>
<proteinExistence type="predicted"/>
<dbReference type="PROSITE" id="PS50109">
    <property type="entry name" value="HIS_KIN"/>
    <property type="match status" value="1"/>
</dbReference>
<evidence type="ECO:0000256" key="7">
    <source>
        <dbReference type="ARBA" id="ARBA00022692"/>
    </source>
</evidence>
<dbReference type="InterPro" id="IPR004358">
    <property type="entry name" value="Sig_transdc_His_kin-like_C"/>
</dbReference>
<dbReference type="CDD" id="cd00082">
    <property type="entry name" value="HisKA"/>
    <property type="match status" value="1"/>
</dbReference>
<sequence length="472" mass="54354">MSRRNSIFYALTRSYVFFAFTIILLDVFLFALWQQRVDRKLFDAAVPMIRASEVVRPDYRDIPSDTIERFEGWVEILDEQLRVVYVKGRKQDQTDQYTLPAMMDLFRDGEDTPYWVSMTPFRTVNGEAHYCLVKLPKSHLSQHFAVNNMTDRQVADFMKWSIGMLALFVLLLVLNVYGYSRWTAAKFTNPLSAIAAGIRSIGNGNYKKRLRYEANYELAVIQEHFNLMADRLEKAEQEKQRLEENKRRMLVDISHDLKTPITTIQGYAKALQLGLIRDEAKMQRYLALIHDKAELVTELIEEVFELSKLESPDYKMTTEERDLAEFVRQLAADFYDQFEEKGMVFNWKIPAHEVNLSFNPGLLYRAISNLLSNAIKYNPGGTAVRLELEDASDHVELVVWDNGVGIPAELRERVFEAFVRGDASRKSDGGTGLGLTIAKKAIEWHEGELTLESSPGNTLFRVKLAKRFAGKM</sequence>
<feature type="domain" description="HAMP" evidence="17">
    <location>
        <begin position="185"/>
        <end position="237"/>
    </location>
</feature>
<evidence type="ECO:0000256" key="9">
    <source>
        <dbReference type="ARBA" id="ARBA00022777"/>
    </source>
</evidence>
<dbReference type="SMART" id="SM00387">
    <property type="entry name" value="HATPase_c"/>
    <property type="match status" value="1"/>
</dbReference>
<dbReference type="SUPFAM" id="SSF55874">
    <property type="entry name" value="ATPase domain of HSP90 chaperone/DNA topoisomerase II/histidine kinase"/>
    <property type="match status" value="1"/>
</dbReference>
<dbReference type="InterPro" id="IPR036097">
    <property type="entry name" value="HisK_dim/P_sf"/>
</dbReference>
<keyword evidence="9 18" id="KW-0418">Kinase</keyword>
<dbReference type="PANTHER" id="PTHR45528:SF1">
    <property type="entry name" value="SENSOR HISTIDINE KINASE CPXA"/>
    <property type="match status" value="1"/>
</dbReference>
<dbReference type="GO" id="GO:0000155">
    <property type="term" value="F:phosphorelay sensor kinase activity"/>
    <property type="evidence" value="ECO:0007669"/>
    <property type="project" value="InterPro"/>
</dbReference>
<evidence type="ECO:0000256" key="6">
    <source>
        <dbReference type="ARBA" id="ARBA00022679"/>
    </source>
</evidence>
<keyword evidence="12" id="KW-0902">Two-component regulatory system</keyword>
<dbReference type="PROSITE" id="PS50885">
    <property type="entry name" value="HAMP"/>
    <property type="match status" value="1"/>
</dbReference>
<comment type="subcellular location">
    <subcellularLocation>
        <location evidence="2">Cell membrane</location>
        <topology evidence="2">Multi-pass membrane protein</topology>
    </subcellularLocation>
</comment>
<keyword evidence="8" id="KW-0547">Nucleotide-binding</keyword>
<evidence type="ECO:0000256" key="4">
    <source>
        <dbReference type="ARBA" id="ARBA00022475"/>
    </source>
</evidence>
<reference evidence="19" key="1">
    <citation type="submission" date="2012-01" db="EMBL/GenBank/DDBJ databases">
        <title>Complete sequence of chromosome of Thermobacillus composti KWC4.</title>
        <authorList>
            <person name="Lucas S."/>
            <person name="Han J."/>
            <person name="Lapidus A."/>
            <person name="Cheng J.-F."/>
            <person name="Goodwin L."/>
            <person name="Pitluck S."/>
            <person name="Peters L."/>
            <person name="Ovchinnikova G."/>
            <person name="Teshima H."/>
            <person name="Detter J.C."/>
            <person name="Han C."/>
            <person name="Tapia R."/>
            <person name="Land M."/>
            <person name="Hauser L."/>
            <person name="Kyrpides N."/>
            <person name="Ivanova N."/>
            <person name="Pagani I."/>
            <person name="Anderson I."/>
            <person name="Woyke T."/>
        </authorList>
    </citation>
    <scope>NUCLEOTIDE SEQUENCE [LARGE SCALE GENOMIC DNA]</scope>
    <source>
        <strain evidence="19">DSM 18247 / JCM 13945 / KWC4</strain>
    </source>
</reference>
<dbReference type="SUPFAM" id="SSF158472">
    <property type="entry name" value="HAMP domain-like"/>
    <property type="match status" value="1"/>
</dbReference>
<dbReference type="CDD" id="cd00075">
    <property type="entry name" value="HATPase"/>
    <property type="match status" value="1"/>
</dbReference>
<dbReference type="PANTHER" id="PTHR45528">
    <property type="entry name" value="SENSOR HISTIDINE KINASE CPXA"/>
    <property type="match status" value="1"/>
</dbReference>
<dbReference type="InterPro" id="IPR050398">
    <property type="entry name" value="HssS/ArlS-like"/>
</dbReference>
<organism evidence="18 19">
    <name type="scientific">Thermobacillus composti (strain DSM 18247 / JCM 13945 / KWC4)</name>
    <dbReference type="NCBI Taxonomy" id="717605"/>
    <lineage>
        <taxon>Bacteria</taxon>
        <taxon>Bacillati</taxon>
        <taxon>Bacillota</taxon>
        <taxon>Bacilli</taxon>
        <taxon>Bacillales</taxon>
        <taxon>Paenibacillaceae</taxon>
        <taxon>Thermobacillus</taxon>
    </lineage>
</organism>
<dbReference type="InterPro" id="IPR005467">
    <property type="entry name" value="His_kinase_dom"/>
</dbReference>
<dbReference type="EC" id="2.7.13.3" evidence="3"/>
<evidence type="ECO:0000256" key="12">
    <source>
        <dbReference type="ARBA" id="ARBA00023012"/>
    </source>
</evidence>
<dbReference type="Gene3D" id="3.30.565.10">
    <property type="entry name" value="Histidine kinase-like ATPase, C-terminal domain"/>
    <property type="match status" value="1"/>
</dbReference>
<dbReference type="eggNOG" id="COG5002">
    <property type="taxonomic scope" value="Bacteria"/>
</dbReference>
<dbReference type="InterPro" id="IPR003594">
    <property type="entry name" value="HATPase_dom"/>
</dbReference>
<dbReference type="Pfam" id="PF02518">
    <property type="entry name" value="HATPase_c"/>
    <property type="match status" value="1"/>
</dbReference>
<accession>L0E9E2</accession>
<dbReference type="Pfam" id="PF00512">
    <property type="entry name" value="HisKA"/>
    <property type="match status" value="1"/>
</dbReference>
<dbReference type="SMART" id="SM00304">
    <property type="entry name" value="HAMP"/>
    <property type="match status" value="1"/>
</dbReference>
<protein>
    <recommendedName>
        <fullName evidence="3">histidine kinase</fullName>
        <ecNumber evidence="3">2.7.13.3</ecNumber>
    </recommendedName>
</protein>
<keyword evidence="11 15" id="KW-1133">Transmembrane helix</keyword>
<evidence type="ECO:0000256" key="13">
    <source>
        <dbReference type="ARBA" id="ARBA00023136"/>
    </source>
</evidence>
<dbReference type="Gene3D" id="1.10.287.130">
    <property type="match status" value="1"/>
</dbReference>
<keyword evidence="7 15" id="KW-0812">Transmembrane</keyword>
<keyword evidence="19" id="KW-1185">Reference proteome</keyword>
<dbReference type="STRING" id="717605.Theco_0702"/>
<keyword evidence="14" id="KW-0175">Coiled coil</keyword>
<dbReference type="Proteomes" id="UP000010795">
    <property type="component" value="Chromosome"/>
</dbReference>
<dbReference type="SUPFAM" id="SSF47384">
    <property type="entry name" value="Homodimeric domain of signal transducing histidine kinase"/>
    <property type="match status" value="1"/>
</dbReference>
<dbReference type="FunFam" id="3.30.565.10:FF:000006">
    <property type="entry name" value="Sensor histidine kinase WalK"/>
    <property type="match status" value="1"/>
</dbReference>
<evidence type="ECO:0000256" key="15">
    <source>
        <dbReference type="SAM" id="Phobius"/>
    </source>
</evidence>
<feature type="coiled-coil region" evidence="14">
    <location>
        <begin position="218"/>
        <end position="252"/>
    </location>
</feature>
<dbReference type="CDD" id="cd06225">
    <property type="entry name" value="HAMP"/>
    <property type="match status" value="1"/>
</dbReference>
<dbReference type="GO" id="GO:0005524">
    <property type="term" value="F:ATP binding"/>
    <property type="evidence" value="ECO:0007669"/>
    <property type="project" value="UniProtKB-KW"/>
</dbReference>
<dbReference type="Gene3D" id="6.10.340.10">
    <property type="match status" value="1"/>
</dbReference>
<keyword evidence="6" id="KW-0808">Transferase</keyword>
<dbReference type="OrthoDB" id="335833at2"/>
<dbReference type="SMART" id="SM00388">
    <property type="entry name" value="HisKA"/>
    <property type="match status" value="1"/>
</dbReference>
<evidence type="ECO:0000256" key="5">
    <source>
        <dbReference type="ARBA" id="ARBA00022553"/>
    </source>
</evidence>
<keyword evidence="5" id="KW-0597">Phosphoprotein</keyword>
<evidence type="ECO:0000313" key="18">
    <source>
        <dbReference type="EMBL" id="AGA56908.1"/>
    </source>
</evidence>
<dbReference type="InterPro" id="IPR003661">
    <property type="entry name" value="HisK_dim/P_dom"/>
</dbReference>
<keyword evidence="10" id="KW-0067">ATP-binding</keyword>
<gene>
    <name evidence="18" type="ordered locus">Theco_0702</name>
</gene>
<dbReference type="Pfam" id="PF00672">
    <property type="entry name" value="HAMP"/>
    <property type="match status" value="1"/>
</dbReference>
<dbReference type="EMBL" id="CP003255">
    <property type="protein sequence ID" value="AGA56908.1"/>
    <property type="molecule type" value="Genomic_DNA"/>
</dbReference>
<evidence type="ECO:0000256" key="8">
    <source>
        <dbReference type="ARBA" id="ARBA00022741"/>
    </source>
</evidence>
<dbReference type="eggNOG" id="COG2770">
    <property type="taxonomic scope" value="Bacteria"/>
</dbReference>
<dbReference type="KEGG" id="tco:Theco_0702"/>
<comment type="catalytic activity">
    <reaction evidence="1">
        <text>ATP + protein L-histidine = ADP + protein N-phospho-L-histidine.</text>
        <dbReference type="EC" id="2.7.13.3"/>
    </reaction>
</comment>
<dbReference type="InterPro" id="IPR036890">
    <property type="entry name" value="HATPase_C_sf"/>
</dbReference>
<dbReference type="PRINTS" id="PR00344">
    <property type="entry name" value="BCTRLSENSOR"/>
</dbReference>
<evidence type="ECO:0000313" key="19">
    <source>
        <dbReference type="Proteomes" id="UP000010795"/>
    </source>
</evidence>